<sequence>MFDGNLTRFQLDGTVEHREGQQFVGGKGFAGDSFERVHRIEPHGFASSPVKGGIGVAMSARGNRDSAYVFGGENPSMRPDIAMGGAAIYDHTGNIVSVVQKDMRIVHSARVHIVAPEIILEGAVYLGGPGASRPVSAEGTVDSAGHTDASNFAAGVFAT</sequence>
<evidence type="ECO:0000313" key="3">
    <source>
        <dbReference type="Proteomes" id="UP001320715"/>
    </source>
</evidence>
<dbReference type="Proteomes" id="UP001320715">
    <property type="component" value="Unassembled WGS sequence"/>
</dbReference>
<comment type="caution">
    <text evidence="2">The sequence shown here is derived from an EMBL/GenBank/DDBJ whole genome shotgun (WGS) entry which is preliminary data.</text>
</comment>
<accession>A0ABT1CV70</accession>
<evidence type="ECO:0000313" key="2">
    <source>
        <dbReference type="EMBL" id="MCO6410104.1"/>
    </source>
</evidence>
<reference evidence="2 3" key="1">
    <citation type="submission" date="2020-01" db="EMBL/GenBank/DDBJ databases">
        <title>Genomes of bacteria type strains.</title>
        <authorList>
            <person name="Chen J."/>
            <person name="Zhu S."/>
            <person name="Yang J."/>
        </authorList>
    </citation>
    <scope>NUCLEOTIDE SEQUENCE [LARGE SCALE GENOMIC DNA]</scope>
    <source>
        <strain evidence="2 3">DSM 16655</strain>
    </source>
</reference>
<gene>
    <name evidence="2" type="ORF">GTW23_18115</name>
</gene>
<feature type="domain" description="Bacteriophage Mu Gp45 N-terminal" evidence="1">
    <location>
        <begin position="15"/>
        <end position="74"/>
    </location>
</feature>
<dbReference type="InterPro" id="IPR053861">
    <property type="entry name" value="Phage_Mu_Gp45_N"/>
</dbReference>
<evidence type="ECO:0000259" key="1">
    <source>
        <dbReference type="Pfam" id="PF06890"/>
    </source>
</evidence>
<keyword evidence="3" id="KW-1185">Reference proteome</keyword>
<dbReference type="EMBL" id="JAAAML010000003">
    <property type="protein sequence ID" value="MCO6410104.1"/>
    <property type="molecule type" value="Genomic_DNA"/>
</dbReference>
<organism evidence="2 3">
    <name type="scientific">Hoeflea alexandrii</name>
    <dbReference type="NCBI Taxonomy" id="288436"/>
    <lineage>
        <taxon>Bacteria</taxon>
        <taxon>Pseudomonadati</taxon>
        <taxon>Pseudomonadota</taxon>
        <taxon>Alphaproteobacteria</taxon>
        <taxon>Hyphomicrobiales</taxon>
        <taxon>Rhizobiaceae</taxon>
        <taxon>Hoeflea</taxon>
    </lineage>
</organism>
<name>A0ABT1CV70_9HYPH</name>
<dbReference type="Pfam" id="PF06890">
    <property type="entry name" value="Phage_Mu_Gp45"/>
    <property type="match status" value="1"/>
</dbReference>
<protein>
    <recommendedName>
        <fullName evidence="1">Bacteriophage Mu Gp45 N-terminal domain-containing protein</fullName>
    </recommendedName>
</protein>
<dbReference type="RefSeq" id="WP_252916821.1">
    <property type="nucleotide sequence ID" value="NZ_JAAAML010000003.1"/>
</dbReference>
<proteinExistence type="predicted"/>